<feature type="active site" description="Charge relay system" evidence="5 6">
    <location>
        <position position="76"/>
    </location>
</feature>
<dbReference type="RefSeq" id="WP_100174806.1">
    <property type="nucleotide sequence ID" value="NZ_LFJC01000003.1"/>
</dbReference>
<feature type="active site" description="Charge relay system" evidence="5 6">
    <location>
        <position position="336"/>
    </location>
</feature>
<dbReference type="GO" id="GO:0016485">
    <property type="term" value="P:protein processing"/>
    <property type="evidence" value="ECO:0007669"/>
    <property type="project" value="TreeGrafter"/>
</dbReference>
<dbReference type="Gene3D" id="3.40.50.200">
    <property type="entry name" value="Peptidase S8/S53 domain"/>
    <property type="match status" value="1"/>
</dbReference>
<evidence type="ECO:0000256" key="7">
    <source>
        <dbReference type="SAM" id="MobiDB-lite"/>
    </source>
</evidence>
<evidence type="ECO:0000256" key="5">
    <source>
        <dbReference type="PIRSR" id="PIRSR615500-1"/>
    </source>
</evidence>
<evidence type="ECO:0000313" key="11">
    <source>
        <dbReference type="Proteomes" id="UP000228930"/>
    </source>
</evidence>
<dbReference type="InterPro" id="IPR036852">
    <property type="entry name" value="Peptidase_S8/S53_dom_sf"/>
</dbReference>
<keyword evidence="3 6" id="KW-0378">Hydrolase</keyword>
<feature type="compositionally biased region" description="Low complexity" evidence="7">
    <location>
        <begin position="605"/>
        <end position="629"/>
    </location>
</feature>
<dbReference type="PROSITE" id="PS51208">
    <property type="entry name" value="AUTOTRANSPORTER"/>
    <property type="match status" value="1"/>
</dbReference>
<name>A0A2M6U4U8_9BRAD</name>
<organism evidence="10 11">
    <name type="scientific">Bradyrhizobium nitroreducens</name>
    <dbReference type="NCBI Taxonomy" id="709803"/>
    <lineage>
        <taxon>Bacteria</taxon>
        <taxon>Pseudomonadati</taxon>
        <taxon>Pseudomonadota</taxon>
        <taxon>Alphaproteobacteria</taxon>
        <taxon>Hyphomicrobiales</taxon>
        <taxon>Nitrobacteraceae</taxon>
        <taxon>Bradyrhizobium</taxon>
    </lineage>
</organism>
<feature type="chain" id="PRO_5014708138" description="Autotransporter domain-containing protein" evidence="8">
    <location>
        <begin position="30"/>
        <end position="1026"/>
    </location>
</feature>
<dbReference type="PROSITE" id="PS51892">
    <property type="entry name" value="SUBTILASE"/>
    <property type="match status" value="1"/>
</dbReference>
<keyword evidence="4 6" id="KW-0720">Serine protease</keyword>
<keyword evidence="11" id="KW-1185">Reference proteome</keyword>
<dbReference type="Pfam" id="PF00082">
    <property type="entry name" value="Peptidase_S8"/>
    <property type="match status" value="1"/>
</dbReference>
<evidence type="ECO:0000313" key="10">
    <source>
        <dbReference type="EMBL" id="PIS99597.1"/>
    </source>
</evidence>
<keyword evidence="1 6" id="KW-0645">Protease</keyword>
<dbReference type="Proteomes" id="UP000228930">
    <property type="component" value="Unassembled WGS sequence"/>
</dbReference>
<dbReference type="PANTHER" id="PTHR42884">
    <property type="entry name" value="PROPROTEIN CONVERTASE SUBTILISIN/KEXIN-RELATED"/>
    <property type="match status" value="1"/>
</dbReference>
<evidence type="ECO:0000256" key="4">
    <source>
        <dbReference type="ARBA" id="ARBA00022825"/>
    </source>
</evidence>
<protein>
    <recommendedName>
        <fullName evidence="9">Autotransporter domain-containing protein</fullName>
    </recommendedName>
</protein>
<dbReference type="InterPro" id="IPR000209">
    <property type="entry name" value="Peptidase_S8/S53_dom"/>
</dbReference>
<dbReference type="Pfam" id="PF12951">
    <property type="entry name" value="PATR"/>
    <property type="match status" value="1"/>
</dbReference>
<dbReference type="InterPro" id="IPR013425">
    <property type="entry name" value="Autotrns_rpt"/>
</dbReference>
<feature type="region of interest" description="Disordered" evidence="7">
    <location>
        <begin position="601"/>
        <end position="629"/>
    </location>
</feature>
<dbReference type="SUPFAM" id="SSF103515">
    <property type="entry name" value="Autotransporter"/>
    <property type="match status" value="1"/>
</dbReference>
<evidence type="ECO:0000256" key="6">
    <source>
        <dbReference type="PROSITE-ProRule" id="PRU01240"/>
    </source>
</evidence>
<dbReference type="InterPro" id="IPR023827">
    <property type="entry name" value="Peptidase_S8_Asp-AS"/>
</dbReference>
<dbReference type="InterPro" id="IPR036709">
    <property type="entry name" value="Autotransporte_beta_dom_sf"/>
</dbReference>
<evidence type="ECO:0000256" key="1">
    <source>
        <dbReference type="ARBA" id="ARBA00022670"/>
    </source>
</evidence>
<sequence>MVKKIGRHDASRWRTTLPAAALTLFPAVAASPAAAQSAASFQTPEYFASGALNQINASAAYAAGFTGKGVTVGVVDSGIDLRNFEFSTAGKFAGGVRFTTAFDASATDPSAYTVMPAGQNSDSDTTGSHGSIVSSLIAGARNGSGMHGSAFDASLYVAAINTNGSPPGAFDEQLSVAVTGLVDEGVKIINLSLGNNNCATGTNSAQNGGAKCNVDDYTPAAAVAELPKFAAAAQTAVANGALLIFATGNEKQPSPDILAGMPKVVSGIQNGWLAVGAVDANNVTTWYSNACGSAAAWCLVAPGDLTGATTVGTGNLAGSTLAGANGANYSSGSGTSYAAPTVAGVAALVKQAFSWFTNYDLQQTLLTTATALGTRTAGSITPDATYGWGLVNAGAAVKGYGAFVTTATLDTRGYSSTFGNDIFGPGGLTKTGAGTLTLSGNSTYTGATTVQGGALAVTGSIVSQVTVEQGGIFGGSGQVGTTIVNGRLGLGTPQTLTVNGDLTFGATGTYFASVHGATSDLVRVTGTAALDGTLKAQTLGGTYTFSTPYTLLSATGGVNGTFGSFDRSLVGAGLVTSVTYTGSQVQMTLTPGRLATLSENPTKAVTPTSTTTTSGGTTTVTTEVTTPTPTNSVARTDRDKVAVAIDNAAAAGANMNPLFALYNSTDDMLDSELNQLTGEVHSSVQRMGVQVGGQFLGAMTDIHGEGRDPSASPALAYASMSRPAGVGAIDKATGATPGVRGYGPTYSVWGGPVTSYRTTSGDADVGSARSSTRAMQFVSGVDIRFSPATMIGIAAAGGSASSSLAGGLGSASANVAQFGTYGTTRTGALTLTAAAAFSWMDVTTHRAIPVLGLTDVTGRYQPTVWSGRIEAAFEVARLARVAFSPYAAFDAHSMRTPGFSEQDALAGGAAVGGLTVQGQTGTTTRSTLGLDTRGTTEFGGLAMQGFARAGWAHYYAQAAQTTAFLTGIPGSDFTTTGAKSKPDAAAVSLGLTTWFTPSLTLTTTFDGEFAANSQAYTGAARVRLTF</sequence>
<evidence type="ECO:0000256" key="8">
    <source>
        <dbReference type="SAM" id="SignalP"/>
    </source>
</evidence>
<evidence type="ECO:0000256" key="3">
    <source>
        <dbReference type="ARBA" id="ARBA00022801"/>
    </source>
</evidence>
<proteinExistence type="inferred from homology"/>
<dbReference type="GO" id="GO:0005886">
    <property type="term" value="C:plasma membrane"/>
    <property type="evidence" value="ECO:0007669"/>
    <property type="project" value="TreeGrafter"/>
</dbReference>
<dbReference type="InterPro" id="IPR015500">
    <property type="entry name" value="Peptidase_S8_subtilisin-rel"/>
</dbReference>
<dbReference type="PANTHER" id="PTHR42884:SF14">
    <property type="entry name" value="NEUROENDOCRINE CONVERTASE 1"/>
    <property type="match status" value="1"/>
</dbReference>
<dbReference type="Gene3D" id="2.40.128.130">
    <property type="entry name" value="Autotransporter beta-domain"/>
    <property type="match status" value="1"/>
</dbReference>
<comment type="caution">
    <text evidence="10">The sequence shown here is derived from an EMBL/GenBank/DDBJ whole genome shotgun (WGS) entry which is preliminary data.</text>
</comment>
<dbReference type="InterPro" id="IPR034061">
    <property type="entry name" value="Peptidases_S8_Autotransporter"/>
</dbReference>
<dbReference type="PROSITE" id="PS00136">
    <property type="entry name" value="SUBTILASE_ASP"/>
    <property type="match status" value="1"/>
</dbReference>
<dbReference type="CDD" id="cd04848">
    <property type="entry name" value="Peptidases_S8_Autotransporter_serine_protease_like"/>
    <property type="match status" value="1"/>
</dbReference>
<evidence type="ECO:0000256" key="2">
    <source>
        <dbReference type="ARBA" id="ARBA00022729"/>
    </source>
</evidence>
<feature type="domain" description="Autotransporter" evidence="9">
    <location>
        <begin position="741"/>
        <end position="1026"/>
    </location>
</feature>
<dbReference type="AlphaFoldDB" id="A0A2M6U4U8"/>
<feature type="active site" description="Charge relay system" evidence="5 6">
    <location>
        <position position="129"/>
    </location>
</feature>
<reference evidence="10 11" key="1">
    <citation type="submission" date="2015-06" db="EMBL/GenBank/DDBJ databases">
        <title>Comparative genome analysis of nirS-carrying Bradyrhizobium sp. strains.</title>
        <authorList>
            <person name="Ishii S."/>
            <person name="Jang J."/>
            <person name="Nishizawa T."/>
            <person name="Senoo K."/>
        </authorList>
    </citation>
    <scope>NUCLEOTIDE SEQUENCE [LARGE SCALE GENOMIC DNA]</scope>
    <source>
        <strain evidence="10 11">TSA1</strain>
    </source>
</reference>
<dbReference type="SMART" id="SM00869">
    <property type="entry name" value="Autotransporter"/>
    <property type="match status" value="1"/>
</dbReference>
<evidence type="ECO:0000259" key="9">
    <source>
        <dbReference type="PROSITE" id="PS51208"/>
    </source>
</evidence>
<dbReference type="InterPro" id="IPR005546">
    <property type="entry name" value="Autotransporte_beta"/>
</dbReference>
<dbReference type="EMBL" id="LFJC01000003">
    <property type="protein sequence ID" value="PIS99597.1"/>
    <property type="molecule type" value="Genomic_DNA"/>
</dbReference>
<dbReference type="SUPFAM" id="SSF52743">
    <property type="entry name" value="Subtilisin-like"/>
    <property type="match status" value="1"/>
</dbReference>
<gene>
    <name evidence="10" type="ORF">TSA1_01585</name>
</gene>
<dbReference type="GO" id="GO:0004252">
    <property type="term" value="F:serine-type endopeptidase activity"/>
    <property type="evidence" value="ECO:0007669"/>
    <property type="project" value="UniProtKB-UniRule"/>
</dbReference>
<dbReference type="Pfam" id="PF03797">
    <property type="entry name" value="Autotransporter"/>
    <property type="match status" value="1"/>
</dbReference>
<dbReference type="PRINTS" id="PR00723">
    <property type="entry name" value="SUBTILISIN"/>
</dbReference>
<feature type="signal peptide" evidence="8">
    <location>
        <begin position="1"/>
        <end position="29"/>
    </location>
</feature>
<comment type="similarity">
    <text evidence="6">Belongs to the peptidase S8 family.</text>
</comment>
<dbReference type="NCBIfam" id="TIGR02601">
    <property type="entry name" value="autotrns_rpt"/>
    <property type="match status" value="1"/>
</dbReference>
<accession>A0A2M6U4U8</accession>
<keyword evidence="2 8" id="KW-0732">Signal</keyword>
<dbReference type="PROSITE" id="PS00138">
    <property type="entry name" value="SUBTILASE_SER"/>
    <property type="match status" value="1"/>
</dbReference>
<dbReference type="InterPro" id="IPR023828">
    <property type="entry name" value="Peptidase_S8_Ser-AS"/>
</dbReference>